<dbReference type="AlphaFoldDB" id="A0A3M2SBX6"/>
<dbReference type="InterPro" id="IPR045518">
    <property type="entry name" value="2EXR"/>
</dbReference>
<organism evidence="2 3">
    <name type="scientific">Fusarium kuroshium</name>
    <dbReference type="NCBI Taxonomy" id="2010991"/>
    <lineage>
        <taxon>Eukaryota</taxon>
        <taxon>Fungi</taxon>
        <taxon>Dikarya</taxon>
        <taxon>Ascomycota</taxon>
        <taxon>Pezizomycotina</taxon>
        <taxon>Sordariomycetes</taxon>
        <taxon>Hypocreomycetidae</taxon>
        <taxon>Hypocreales</taxon>
        <taxon>Nectriaceae</taxon>
        <taxon>Fusarium</taxon>
        <taxon>Fusarium solani species complex</taxon>
    </lineage>
</organism>
<feature type="domain" description="2EXR" evidence="1">
    <location>
        <begin position="8"/>
        <end position="122"/>
    </location>
</feature>
<evidence type="ECO:0000313" key="2">
    <source>
        <dbReference type="EMBL" id="RMJ15068.1"/>
    </source>
</evidence>
<reference evidence="2 3" key="1">
    <citation type="submission" date="2017-06" db="EMBL/GenBank/DDBJ databases">
        <title>Comparative genomic analysis of Ambrosia Fusariam Clade fungi.</title>
        <authorList>
            <person name="Stajich J.E."/>
            <person name="Carrillo J."/>
            <person name="Kijimoto T."/>
            <person name="Eskalen A."/>
            <person name="O'Donnell K."/>
            <person name="Kasson M."/>
        </authorList>
    </citation>
    <scope>NUCLEOTIDE SEQUENCE [LARGE SCALE GENOMIC DNA]</scope>
    <source>
        <strain evidence="2">UCR3666</strain>
    </source>
</reference>
<evidence type="ECO:0000313" key="3">
    <source>
        <dbReference type="Proteomes" id="UP000277212"/>
    </source>
</evidence>
<keyword evidence="3" id="KW-1185">Reference proteome</keyword>
<sequence>MMQESPSFTLFPNLPPELRTRIWQHALPVIGPAICRYRKGLWHPRYLQPGDEGYHPDLEDKIDLEFRPDLVIQIPVELPLILVNSEARHVALEWARVYGIKIPPQGDDHTCMRPFDPERDTIYVETSQIEDFYNAPWERMFEDDLANRMISSNLRPKNVAISEMAIQNNEIKPLALAMNNYASHIFVIVGEQPDFEGLWEVDDSRGRSVFWNCKKLCFEMGDGEYITDEGLYRCFEEGRRDFLEDLLDFGDLEIRPAFAVRR</sequence>
<proteinExistence type="predicted"/>
<gene>
    <name evidence="2" type="ORF">CDV36_005254</name>
</gene>
<comment type="caution">
    <text evidence="2">The sequence shown here is derived from an EMBL/GenBank/DDBJ whole genome shotgun (WGS) entry which is preliminary data.</text>
</comment>
<evidence type="ECO:0000259" key="1">
    <source>
        <dbReference type="Pfam" id="PF20150"/>
    </source>
</evidence>
<dbReference type="EMBL" id="NKUJ01000071">
    <property type="protein sequence ID" value="RMJ15068.1"/>
    <property type="molecule type" value="Genomic_DNA"/>
</dbReference>
<dbReference type="PANTHER" id="PTHR35910:SF6">
    <property type="entry name" value="2EXR DOMAIN-CONTAINING PROTEIN"/>
    <property type="match status" value="1"/>
</dbReference>
<dbReference type="Pfam" id="PF20150">
    <property type="entry name" value="2EXR"/>
    <property type="match status" value="1"/>
</dbReference>
<dbReference type="OrthoDB" id="3546385at2759"/>
<dbReference type="Proteomes" id="UP000277212">
    <property type="component" value="Unassembled WGS sequence"/>
</dbReference>
<accession>A0A3M2SBX6</accession>
<name>A0A3M2SBX6_9HYPO</name>
<dbReference type="PANTHER" id="PTHR35910">
    <property type="entry name" value="2EXR DOMAIN-CONTAINING PROTEIN"/>
    <property type="match status" value="1"/>
</dbReference>
<protein>
    <recommendedName>
        <fullName evidence="1">2EXR domain-containing protein</fullName>
    </recommendedName>
</protein>